<sequence>MSLDTRGFMDGALRGFDLMERRYDRQDRKEDRQRSLRQADEDRAENKRRYTDSVERQSRLDSTNEERYQAAQVKDEHRYKDQLSRQNRIESRSAEANKSRIEYNNTRTSQLKRQQFLSDNSVLLDAGWQKFQKTGELDAIFDDPNVKNGAYDIRRYTPQLLTSFENIEANMPKVLSGEMSADSLVDDLDAIYRPNLNAAVGSKDASGKVIASTKLARVTQQADIDPNREGDQPGLVLGMEVFYEDGSSGGIRPVTKNRSTDKNDGVMVIPLESAMNDLTGQMNMARKASSSQYYNKLFKSQDSKTSREFEKEYRKAVNDVYSNSEKTKAKLLESAGGMMTPELKQQIESLDDQVKTRLGQVDSLYNKQGNYSPKNDIDKPQPAYKTWATDANKQAFIDALAKRGEDLSKATPEVLDAAYTSLINNKKKEQFATDAESLRLRYYKSME</sequence>
<protein>
    <submittedName>
        <fullName evidence="2">Uncharacterized protein</fullName>
    </submittedName>
</protein>
<dbReference type="EMBL" id="FYAJ01000002">
    <property type="protein sequence ID" value="SMY34307.1"/>
    <property type="molecule type" value="Genomic_DNA"/>
</dbReference>
<feature type="region of interest" description="Disordered" evidence="1">
    <location>
        <begin position="24"/>
        <end position="99"/>
    </location>
</feature>
<gene>
    <name evidence="2" type="ORF">PAND9192_01264</name>
</gene>
<accession>A0A1Y6MCJ2</accession>
<keyword evidence="3" id="KW-1185">Reference proteome</keyword>
<name>A0A1Y6MCJ2_9GAMM</name>
<reference evidence="3" key="1">
    <citation type="submission" date="2017-06" db="EMBL/GenBank/DDBJ databases">
        <authorList>
            <person name="Rodrigo-Torres L."/>
            <person name="Arahal R.D."/>
            <person name="Lucena T."/>
        </authorList>
    </citation>
    <scope>NUCLEOTIDE SEQUENCE [LARGE SCALE GENOMIC DNA]</scope>
    <source>
        <strain evidence="3">CECT 9192</strain>
    </source>
</reference>
<dbReference type="AlphaFoldDB" id="A0A1Y6MCJ2"/>
<evidence type="ECO:0000256" key="1">
    <source>
        <dbReference type="SAM" id="MobiDB-lite"/>
    </source>
</evidence>
<evidence type="ECO:0000313" key="3">
    <source>
        <dbReference type="Proteomes" id="UP000195719"/>
    </source>
</evidence>
<organism evidence="2 3">
    <name type="scientific">Photobacterium andalusiense</name>
    <dbReference type="NCBI Taxonomy" id="2204296"/>
    <lineage>
        <taxon>Bacteria</taxon>
        <taxon>Pseudomonadati</taxon>
        <taxon>Pseudomonadota</taxon>
        <taxon>Gammaproteobacteria</taxon>
        <taxon>Vibrionales</taxon>
        <taxon>Vibrionaceae</taxon>
        <taxon>Photobacterium</taxon>
    </lineage>
</organism>
<proteinExistence type="predicted"/>
<dbReference type="Proteomes" id="UP000195719">
    <property type="component" value="Unassembled WGS sequence"/>
</dbReference>
<evidence type="ECO:0000313" key="2">
    <source>
        <dbReference type="EMBL" id="SMY34307.1"/>
    </source>
</evidence>
<dbReference type="RefSeq" id="WP_087853040.1">
    <property type="nucleotide sequence ID" value="NZ_FYAJ01000002.1"/>
</dbReference>